<gene>
    <name evidence="6" type="ORF">DV701_15630</name>
</gene>
<evidence type="ECO:0000256" key="2">
    <source>
        <dbReference type="ARBA" id="ARBA00022801"/>
    </source>
</evidence>
<accession>A0A345NQP6</accession>
<dbReference type="InterPro" id="IPR036196">
    <property type="entry name" value="Ptyr_pPase_sf"/>
</dbReference>
<dbReference type="PANTHER" id="PTHR11717">
    <property type="entry name" value="LOW MOLECULAR WEIGHT PROTEIN TYROSINE PHOSPHATASE"/>
    <property type="match status" value="1"/>
</dbReference>
<dbReference type="OrthoDB" id="9784339at2"/>
<proteinExistence type="inferred from homology"/>
<sequence length="193" mass="21289">MAEIGILTVCTGNVCRSPLMERLLQRTLDQRYGRGVVPVRSAGTRALVGSPMDERAAEVLRGLGGDPDGFVARRLVEPMVSSAALVLTATREHRAQVSRMHPRAMRRTFTFRELAHLLDSVGDEEELPDGEDPQALLARLAEIGTAHRGLHRPARQEDLDVADPYRRGDEVYALMREQVVTAYPALARVLGGR</sequence>
<keyword evidence="7" id="KW-1185">Reference proteome</keyword>
<comment type="similarity">
    <text evidence="1">Belongs to the low molecular weight phosphotyrosine protein phosphatase family.</text>
</comment>
<dbReference type="SUPFAM" id="SSF52788">
    <property type="entry name" value="Phosphotyrosine protein phosphatases I"/>
    <property type="match status" value="1"/>
</dbReference>
<evidence type="ECO:0000256" key="1">
    <source>
        <dbReference type="ARBA" id="ARBA00011063"/>
    </source>
</evidence>
<organism evidence="6 7">
    <name type="scientific">Ornithinimicrobium avium</name>
    <dbReference type="NCBI Taxonomy" id="2283195"/>
    <lineage>
        <taxon>Bacteria</taxon>
        <taxon>Bacillati</taxon>
        <taxon>Actinomycetota</taxon>
        <taxon>Actinomycetes</taxon>
        <taxon>Micrococcales</taxon>
        <taxon>Ornithinimicrobiaceae</taxon>
        <taxon>Ornithinimicrobium</taxon>
    </lineage>
</organism>
<dbReference type="RefSeq" id="WP_114929641.1">
    <property type="nucleotide sequence ID" value="NZ_CP031229.1"/>
</dbReference>
<evidence type="ECO:0000313" key="7">
    <source>
        <dbReference type="Proteomes" id="UP000253790"/>
    </source>
</evidence>
<feature type="active site" description="Nucleophile" evidence="4">
    <location>
        <position position="10"/>
    </location>
</feature>
<keyword evidence="2" id="KW-0378">Hydrolase</keyword>
<dbReference type="GO" id="GO:0004725">
    <property type="term" value="F:protein tyrosine phosphatase activity"/>
    <property type="evidence" value="ECO:0007669"/>
    <property type="project" value="InterPro"/>
</dbReference>
<dbReference type="InterPro" id="IPR017867">
    <property type="entry name" value="Tyr_phospatase_low_mol_wt"/>
</dbReference>
<dbReference type="PANTHER" id="PTHR11717:SF31">
    <property type="entry name" value="LOW MOLECULAR WEIGHT PROTEIN-TYROSINE-PHOSPHATASE ETP-RELATED"/>
    <property type="match status" value="1"/>
</dbReference>
<feature type="active site" evidence="4">
    <location>
        <position position="16"/>
    </location>
</feature>
<keyword evidence="3" id="KW-0904">Protein phosphatase</keyword>
<dbReference type="InterPro" id="IPR023485">
    <property type="entry name" value="Ptyr_pPase"/>
</dbReference>
<dbReference type="AlphaFoldDB" id="A0A345NQP6"/>
<dbReference type="EMBL" id="CP031229">
    <property type="protein sequence ID" value="AXH97354.1"/>
    <property type="molecule type" value="Genomic_DNA"/>
</dbReference>
<dbReference type="Pfam" id="PF01451">
    <property type="entry name" value="LMWPc"/>
    <property type="match status" value="1"/>
</dbReference>
<feature type="domain" description="Phosphotyrosine protein phosphatase I" evidence="5">
    <location>
        <begin position="4"/>
        <end position="189"/>
    </location>
</feature>
<evidence type="ECO:0000259" key="5">
    <source>
        <dbReference type="SMART" id="SM00226"/>
    </source>
</evidence>
<evidence type="ECO:0000256" key="3">
    <source>
        <dbReference type="ARBA" id="ARBA00022912"/>
    </source>
</evidence>
<name>A0A345NQP6_9MICO</name>
<dbReference type="InterPro" id="IPR050438">
    <property type="entry name" value="LMW_PTPase"/>
</dbReference>
<dbReference type="KEGG" id="orn:DV701_15630"/>
<dbReference type="Proteomes" id="UP000253790">
    <property type="component" value="Chromosome"/>
</dbReference>
<reference evidence="6 7" key="1">
    <citation type="submission" date="2018-07" db="EMBL/GenBank/DDBJ databases">
        <title>Complete genome sequencing of Ornithinimicrobium sp. AMA3305.</title>
        <authorList>
            <person name="Bae J.-W."/>
        </authorList>
    </citation>
    <scope>NUCLEOTIDE SEQUENCE [LARGE SCALE GENOMIC DNA]</scope>
    <source>
        <strain evidence="6 7">AMA3305</strain>
    </source>
</reference>
<dbReference type="Gene3D" id="3.40.50.2300">
    <property type="match status" value="1"/>
</dbReference>
<protein>
    <submittedName>
        <fullName evidence="6">Low molecular weight phosphatase family protein</fullName>
    </submittedName>
</protein>
<evidence type="ECO:0000256" key="4">
    <source>
        <dbReference type="PIRSR" id="PIRSR617867-1"/>
    </source>
</evidence>
<evidence type="ECO:0000313" key="6">
    <source>
        <dbReference type="EMBL" id="AXH97354.1"/>
    </source>
</evidence>
<dbReference type="SMART" id="SM00226">
    <property type="entry name" value="LMWPc"/>
    <property type="match status" value="1"/>
</dbReference>
<dbReference type="PRINTS" id="PR00719">
    <property type="entry name" value="LMWPTPASE"/>
</dbReference>